<evidence type="ECO:0000259" key="29">
    <source>
        <dbReference type="PROSITE" id="PS50850"/>
    </source>
</evidence>
<comment type="similarity">
    <text evidence="5 26">Belongs to the plastocyanin family.</text>
</comment>
<dbReference type="NCBIfam" id="TIGR02656">
    <property type="entry name" value="cyanin_plasto"/>
    <property type="match status" value="1"/>
</dbReference>
<feature type="domain" description="Major facilitator superfamily (MFS) profile" evidence="29">
    <location>
        <begin position="1"/>
        <end position="373"/>
    </location>
</feature>
<dbReference type="PROSITE" id="PS50850">
    <property type="entry name" value="MFS"/>
    <property type="match status" value="1"/>
</dbReference>
<evidence type="ECO:0000256" key="2">
    <source>
        <dbReference type="ARBA" id="ARBA00002820"/>
    </source>
</evidence>
<feature type="transmembrane region" description="Helical" evidence="28">
    <location>
        <begin position="223"/>
        <end position="242"/>
    </location>
</feature>
<dbReference type="GO" id="GO:0005524">
    <property type="term" value="F:ATP binding"/>
    <property type="evidence" value="ECO:0007669"/>
    <property type="project" value="UniProtKB-KW"/>
</dbReference>
<comment type="cofactor">
    <cofactor evidence="25">
        <name>Cu(2+)</name>
        <dbReference type="ChEBI" id="CHEBI:29036"/>
    </cofactor>
    <text evidence="25">The crystal structure with reduced Cu(1+) has also been determined.</text>
</comment>
<keyword evidence="13" id="KW-0378">Hydrolase</keyword>
<feature type="compositionally biased region" description="Low complexity" evidence="27">
    <location>
        <begin position="1208"/>
        <end position="1254"/>
    </location>
</feature>
<evidence type="ECO:0000256" key="15">
    <source>
        <dbReference type="ARBA" id="ARBA00022842"/>
    </source>
</evidence>
<dbReference type="Pfam" id="PF07690">
    <property type="entry name" value="MFS_1"/>
    <property type="match status" value="1"/>
</dbReference>
<comment type="subcellular location">
    <subcellularLocation>
        <location evidence="3">Membrane</location>
        <topology evidence="3">Multi-pass membrane protein</topology>
    </subcellularLocation>
    <subcellularLocation>
        <location evidence="4 26">Plastid</location>
        <location evidence="4 26">Chloroplast thylakoid membrane</location>
        <topology evidence="4 26">Peripheral membrane protein</topology>
        <orientation evidence="4 26">Lumenal side</orientation>
    </subcellularLocation>
</comment>
<comment type="similarity">
    <text evidence="24">Belongs to the major facilitator superfamily. Phosphate:H(+) symporter (TC 2.A.1.9) family.</text>
</comment>
<dbReference type="GO" id="GO:0015074">
    <property type="term" value="P:DNA integration"/>
    <property type="evidence" value="ECO:0007669"/>
    <property type="project" value="UniProtKB-KW"/>
</dbReference>
<evidence type="ECO:0000256" key="17">
    <source>
        <dbReference type="ARBA" id="ARBA00022918"/>
    </source>
</evidence>
<dbReference type="InterPro" id="IPR000923">
    <property type="entry name" value="BlueCu_1"/>
</dbReference>
<keyword evidence="14" id="KW-0067">ATP-binding</keyword>
<dbReference type="InterPro" id="IPR008972">
    <property type="entry name" value="Cupredoxin"/>
</dbReference>
<keyword evidence="18" id="KW-0548">Nucleotidyltransferase</keyword>
<dbReference type="SUPFAM" id="SSF103473">
    <property type="entry name" value="MFS general substrate transporter"/>
    <property type="match status" value="1"/>
</dbReference>
<evidence type="ECO:0000256" key="18">
    <source>
        <dbReference type="ARBA" id="ARBA00022932"/>
    </source>
</evidence>
<evidence type="ECO:0000256" key="7">
    <source>
        <dbReference type="ARBA" id="ARBA00022612"/>
    </source>
</evidence>
<dbReference type="Proteomes" id="UP000326396">
    <property type="component" value="Linkage Group LG2"/>
</dbReference>
<evidence type="ECO:0000256" key="27">
    <source>
        <dbReference type="SAM" id="MobiDB-lite"/>
    </source>
</evidence>
<keyword evidence="23" id="KW-0233">DNA recombination</keyword>
<comment type="function">
    <text evidence="1">The aspartyl protease (PR) mediates the proteolytic cleavages of the Gag and Gag-Pol polyproteins after assembly of the VLP.</text>
</comment>
<feature type="region of interest" description="Disordered" evidence="27">
    <location>
        <begin position="1198"/>
        <end position="1268"/>
    </location>
</feature>
<evidence type="ECO:0000256" key="4">
    <source>
        <dbReference type="ARBA" id="ARBA00004622"/>
    </source>
</evidence>
<keyword evidence="17" id="KW-0695">RNA-directed DNA polymerase</keyword>
<dbReference type="GO" id="GO:0009055">
    <property type="term" value="F:electron transfer activity"/>
    <property type="evidence" value="ECO:0007669"/>
    <property type="project" value="UniProtKB-UniRule"/>
</dbReference>
<dbReference type="Pfam" id="PF00665">
    <property type="entry name" value="rve"/>
    <property type="match status" value="1"/>
</dbReference>
<keyword evidence="11" id="KW-0547">Nucleotide-binding</keyword>
<evidence type="ECO:0000256" key="11">
    <source>
        <dbReference type="ARBA" id="ARBA00022741"/>
    </source>
</evidence>
<sequence length="1454" mass="161535">MGSLVMMPLIGNLSDQYGRKLLLTVPMMLAIFPTVILAYSREVGFFYAYFVLKTLVSMLCEGSVIFLALAYVADNVPEQRRASAFGILSGVSSCSFVSGNLLTRFLPSIASVFQVSAATAMVSVVYMRIFLPESNMTTAVIAATSENETTNECLLKKGNMNINNRRASRTVPSLHVLFSLLKSSWTFSQTAIVAFFNMLGDLSLFSGLLYYLKAEFHFDKDQYADLMIIHGIAGIISQMILMPMLTKVINEQQLLAIGLAFNCIHISLIAVAWSSWVVYLASTLQILSIFAGPSLRSIVSKQVGPTEQGKAQGCITGICSFAGIISPLIFSPLTALFLSDHAPFQFPGFSLMCTAFTVMIAFIQSIMIKAPISNSNKEHDLGESRLMRTETEREGDEVSNFEDMTVHSCTWTWCICRDIPCEKKVVSERSTQPHSHEKNLHPTIILLMAEPSGALPTQPTPIPIFKGDGYEFWSIRMKTILRSRDLWDLVETGVNTSDTDPTRVRTSQKKDAHAMAIIQQAVHDQLFSRIAAANSAKETWETLRLEFQGDDQVKAVKLQGLRREFETLNMKEEEAIGDYFSRVMGIVSQKRSYGEAVQDQTVVEKILRSLSTKYDYIVPSIEVSFDLSKLSPVKLMGSLLSHEARMNSRSNEKLEKTEEQALQVIGESSNALFGGNSNPRRGRGRGFMRGRGRGRTSERNRGPQCQVCNRFGHIKKDCWFNDDNQAQVAAAEDGDHQQEEQQNHLFMAQTNDDTKNTNLWFLDSGCSNHMTGLKESFVDLDETFKLDVNLGDKKKLQVEGRGTVRIYSHDGLYKLLNEVYYAPNLEYNLLSVGQLMKKGYVLTFDDGRCLIRNKNSDRELMSIKVSNNNMFLLDTTKNTTPKPVKNATANLWHLRYGHLHYHGLKQLSDKTLVRGLPSIIPNDSCEGCIFGKQHKAPFTSKSWRASKRLELVHADLCGPMQTQSLGGSLYYFLLIDDFTRMCWVYFLKNKSEAFDKFKLFKIMVEKESECSIKTLRTDRGGEFCSKAFDEYCNSHGIRRELTVPHTPEHNGVVERKNRTVMGLTRSMLKERGLPNHFWAESVATAIYLINRSPTKAVTNQTPHEAWEGRKPTVYHLKIFGCIAYALIPAHERRKLDQRSVKCIFLGYSPQSKGYRLYNPDTKRFLVQRNVVFMEGLKWDWSQESTSSTVPSFLDPFPHDDHSYDLDNSPLPATSPSQSLSPPLQTFSPSQTTNSNSLPIPPISTSSSALPSNTTHLPGTSTSGPSKRTVKPPIWLKDYHSGEGLSDEEAQLVISSAVSIPSFTGLKATTTRVVPAATIKTAAVTPKLSVKASLKEAAIAAVAVSASALLAGNALAINVLLGGDDGGLVFEPSTFSVPAGEKIVFKNNAGFPHNVIFDEDEVPAGVDASKISMSEEDLLNAPGEEYSVTLTEKGTYSFYCSPHQGAGMAGKVTIT</sequence>
<reference evidence="31 32" key="1">
    <citation type="submission" date="2019-05" db="EMBL/GenBank/DDBJ databases">
        <title>Mikania micrantha, genome provides insights into the molecular mechanism of rapid growth.</title>
        <authorList>
            <person name="Liu B."/>
        </authorList>
    </citation>
    <scope>NUCLEOTIDE SEQUENCE [LARGE SCALE GENOMIC DNA]</scope>
    <source>
        <strain evidence="31">NLD-2019</strain>
        <tissue evidence="31">Leaf</tissue>
    </source>
</reference>
<dbReference type="PRINTS" id="PR00157">
    <property type="entry name" value="PLASTOCYANIN"/>
</dbReference>
<evidence type="ECO:0000256" key="19">
    <source>
        <dbReference type="ARBA" id="ARBA00022982"/>
    </source>
</evidence>
<evidence type="ECO:0000256" key="24">
    <source>
        <dbReference type="ARBA" id="ARBA00044504"/>
    </source>
</evidence>
<feature type="transmembrane region" description="Helical" evidence="28">
    <location>
        <begin position="84"/>
        <end position="102"/>
    </location>
</feature>
<evidence type="ECO:0000256" key="16">
    <source>
        <dbReference type="ARBA" id="ARBA00022908"/>
    </source>
</evidence>
<feature type="transmembrane region" description="Helical" evidence="28">
    <location>
        <begin position="254"/>
        <end position="273"/>
    </location>
</feature>
<keyword evidence="10 25" id="KW-0479">Metal-binding</keyword>
<feature type="region of interest" description="Disordered" evidence="27">
    <location>
        <begin position="670"/>
        <end position="702"/>
    </location>
</feature>
<dbReference type="GO" id="GO:0003676">
    <property type="term" value="F:nucleic acid binding"/>
    <property type="evidence" value="ECO:0007669"/>
    <property type="project" value="InterPro"/>
</dbReference>
<feature type="binding site" evidence="25">
    <location>
        <position position="1442"/>
    </location>
    <ligand>
        <name>Cu cation</name>
        <dbReference type="ChEBI" id="CHEBI:23378"/>
    </ligand>
</feature>
<feature type="transmembrane region" description="Helical" evidence="28">
    <location>
        <begin position="311"/>
        <end position="338"/>
    </location>
</feature>
<dbReference type="CDD" id="cd17330">
    <property type="entry name" value="MFS_SLC46_TetA_like"/>
    <property type="match status" value="1"/>
</dbReference>
<dbReference type="PANTHER" id="PTHR42648:SF11">
    <property type="entry name" value="TRANSPOSON TY4-P GAG-POL POLYPROTEIN"/>
    <property type="match status" value="1"/>
</dbReference>
<keyword evidence="16" id="KW-0229">DNA integration</keyword>
<evidence type="ECO:0000256" key="1">
    <source>
        <dbReference type="ARBA" id="ARBA00002180"/>
    </source>
</evidence>
<keyword evidence="19 26" id="KW-0249">Electron transport</keyword>
<keyword evidence="28" id="KW-1133">Transmembrane helix</keyword>
<evidence type="ECO:0000256" key="13">
    <source>
        <dbReference type="ARBA" id="ARBA00022801"/>
    </source>
</evidence>
<proteinExistence type="inferred from homology"/>
<dbReference type="SUPFAM" id="SSF53098">
    <property type="entry name" value="Ribonuclease H-like"/>
    <property type="match status" value="1"/>
</dbReference>
<dbReference type="InterPro" id="IPR001235">
    <property type="entry name" value="Copper_blue_Plastocyanin"/>
</dbReference>
<evidence type="ECO:0000256" key="23">
    <source>
        <dbReference type="ARBA" id="ARBA00023172"/>
    </source>
</evidence>
<dbReference type="PROSITE" id="PS50994">
    <property type="entry name" value="INTEGRASE"/>
    <property type="match status" value="1"/>
</dbReference>
<dbReference type="GO" id="GO:0004519">
    <property type="term" value="F:endonuclease activity"/>
    <property type="evidence" value="ECO:0007669"/>
    <property type="project" value="UniProtKB-KW"/>
</dbReference>
<keyword evidence="20 25" id="KW-0186">Copper</keyword>
<dbReference type="Pfam" id="PF25597">
    <property type="entry name" value="SH3_retrovirus"/>
    <property type="match status" value="1"/>
</dbReference>
<dbReference type="InterPro" id="IPR012337">
    <property type="entry name" value="RNaseH-like_sf"/>
</dbReference>
<dbReference type="InterPro" id="IPR039537">
    <property type="entry name" value="Retrotran_Ty1/copia-like"/>
</dbReference>
<dbReference type="GO" id="GO:0008233">
    <property type="term" value="F:peptidase activity"/>
    <property type="evidence" value="ECO:0007669"/>
    <property type="project" value="UniProtKB-KW"/>
</dbReference>
<keyword evidence="12" id="KW-0255">Endonuclease</keyword>
<dbReference type="Gene3D" id="2.60.40.420">
    <property type="entry name" value="Cupredoxins - blue copper proteins"/>
    <property type="match status" value="1"/>
</dbReference>
<dbReference type="Pfam" id="PF14223">
    <property type="entry name" value="Retrotran_gag_2"/>
    <property type="match status" value="1"/>
</dbReference>
<evidence type="ECO:0000256" key="10">
    <source>
        <dbReference type="ARBA" id="ARBA00022723"/>
    </source>
</evidence>
<dbReference type="GO" id="GO:0006310">
    <property type="term" value="P:DNA recombination"/>
    <property type="evidence" value="ECO:0007669"/>
    <property type="project" value="UniProtKB-KW"/>
</dbReference>
<protein>
    <recommendedName>
        <fullName evidence="26">Plastocyanin</fullName>
    </recommendedName>
</protein>
<dbReference type="InterPro" id="IPR001584">
    <property type="entry name" value="Integrase_cat-core"/>
</dbReference>
<dbReference type="InterPro" id="IPR036397">
    <property type="entry name" value="RNaseH_sf"/>
</dbReference>
<dbReference type="InterPro" id="IPR028871">
    <property type="entry name" value="BlueCu_1_BS"/>
</dbReference>
<keyword evidence="9" id="KW-0540">Nuclease</keyword>
<feature type="binding site" evidence="25">
    <location>
        <position position="1447"/>
    </location>
    <ligand>
        <name>Cu cation</name>
        <dbReference type="ChEBI" id="CHEBI:23378"/>
    </ligand>
</feature>
<organism evidence="31 32">
    <name type="scientific">Mikania micrantha</name>
    <name type="common">bitter vine</name>
    <dbReference type="NCBI Taxonomy" id="192012"/>
    <lineage>
        <taxon>Eukaryota</taxon>
        <taxon>Viridiplantae</taxon>
        <taxon>Streptophyta</taxon>
        <taxon>Embryophyta</taxon>
        <taxon>Tracheophyta</taxon>
        <taxon>Spermatophyta</taxon>
        <taxon>Magnoliopsida</taxon>
        <taxon>eudicotyledons</taxon>
        <taxon>Gunneridae</taxon>
        <taxon>Pentapetalae</taxon>
        <taxon>asterids</taxon>
        <taxon>campanulids</taxon>
        <taxon>Asterales</taxon>
        <taxon>Asteraceae</taxon>
        <taxon>Asteroideae</taxon>
        <taxon>Heliantheae alliance</taxon>
        <taxon>Eupatorieae</taxon>
        <taxon>Mikania</taxon>
    </lineage>
</organism>
<keyword evidence="21 26" id="KW-0793">Thylakoid</keyword>
<dbReference type="SUPFAM" id="SSF49503">
    <property type="entry name" value="Cupredoxins"/>
    <property type="match status" value="1"/>
</dbReference>
<evidence type="ECO:0000256" key="28">
    <source>
        <dbReference type="SAM" id="Phobius"/>
    </source>
</evidence>
<comment type="function">
    <text evidence="2 26">Participates in electron transfer between P700 and the cytochrome b6-f complex in photosystem I.</text>
</comment>
<name>A0A5N6NAM0_9ASTR</name>
<dbReference type="Gene3D" id="3.30.420.10">
    <property type="entry name" value="Ribonuclease H-like superfamily/Ribonuclease H"/>
    <property type="match status" value="1"/>
</dbReference>
<evidence type="ECO:0000256" key="5">
    <source>
        <dbReference type="ARBA" id="ARBA00005338"/>
    </source>
</evidence>
<dbReference type="InterPro" id="IPR036259">
    <property type="entry name" value="MFS_trans_sf"/>
</dbReference>
<comment type="caution">
    <text evidence="31">The sequence shown here is derived from an EMBL/GenBank/DDBJ whole genome shotgun (WGS) entry which is preliminary data.</text>
</comment>
<dbReference type="InterPro" id="IPR020846">
    <property type="entry name" value="MFS_dom"/>
</dbReference>
<keyword evidence="18" id="KW-0808">Transferase</keyword>
<evidence type="ECO:0000256" key="3">
    <source>
        <dbReference type="ARBA" id="ARBA00004141"/>
    </source>
</evidence>
<dbReference type="GO" id="GO:0006508">
    <property type="term" value="P:proteolysis"/>
    <property type="evidence" value="ECO:0007669"/>
    <property type="project" value="UniProtKB-KW"/>
</dbReference>
<feature type="compositionally biased region" description="Polar residues" evidence="27">
    <location>
        <begin position="670"/>
        <end position="679"/>
    </location>
</feature>
<evidence type="ECO:0000313" key="31">
    <source>
        <dbReference type="EMBL" id="KAD4583985.1"/>
    </source>
</evidence>
<keyword evidence="7" id="KW-1188">Viral release from host cell</keyword>
<keyword evidence="28" id="KW-0812">Transmembrane</keyword>
<dbReference type="InterPro" id="IPR025724">
    <property type="entry name" value="GAG-pre-integrase_dom"/>
</dbReference>
<dbReference type="Pfam" id="PF13976">
    <property type="entry name" value="gag_pre-integrs"/>
    <property type="match status" value="1"/>
</dbReference>
<feature type="transmembrane region" description="Helical" evidence="28">
    <location>
        <begin position="21"/>
        <end position="40"/>
    </location>
</feature>
<dbReference type="CDD" id="cd04219">
    <property type="entry name" value="Plastocyanin"/>
    <property type="match status" value="1"/>
</dbReference>
<feature type="transmembrane region" description="Helical" evidence="28">
    <location>
        <begin position="191"/>
        <end position="211"/>
    </location>
</feature>
<dbReference type="InterPro" id="IPR002387">
    <property type="entry name" value="Plastocyanin"/>
</dbReference>
<dbReference type="GO" id="GO:0003887">
    <property type="term" value="F:DNA-directed DNA polymerase activity"/>
    <property type="evidence" value="ECO:0007669"/>
    <property type="project" value="UniProtKB-KW"/>
</dbReference>
<feature type="binding site" evidence="25">
    <location>
        <position position="1439"/>
    </location>
    <ligand>
        <name>Cu cation</name>
        <dbReference type="ChEBI" id="CHEBI:23378"/>
    </ligand>
</feature>
<evidence type="ECO:0000256" key="20">
    <source>
        <dbReference type="ARBA" id="ARBA00023008"/>
    </source>
</evidence>
<feature type="compositionally biased region" description="Polar residues" evidence="27">
    <location>
        <begin position="1255"/>
        <end position="1265"/>
    </location>
</feature>
<evidence type="ECO:0000256" key="22">
    <source>
        <dbReference type="ARBA" id="ARBA00023113"/>
    </source>
</evidence>
<dbReference type="InterPro" id="IPR054722">
    <property type="entry name" value="PolX-like_BBD"/>
</dbReference>
<dbReference type="PRINTS" id="PR00156">
    <property type="entry name" value="COPPERBLUE"/>
</dbReference>
<dbReference type="PROSITE" id="PS00196">
    <property type="entry name" value="COPPER_BLUE"/>
    <property type="match status" value="1"/>
</dbReference>
<keyword evidence="22" id="KW-0917">Virion maturation</keyword>
<keyword evidence="6 26" id="KW-0813">Transport</keyword>
<dbReference type="Gene3D" id="1.20.1250.20">
    <property type="entry name" value="MFS general substrate transporter like domains"/>
    <property type="match status" value="1"/>
</dbReference>
<evidence type="ECO:0000256" key="9">
    <source>
        <dbReference type="ARBA" id="ARBA00022722"/>
    </source>
</evidence>
<feature type="transmembrane region" description="Helical" evidence="28">
    <location>
        <begin position="108"/>
        <end position="127"/>
    </location>
</feature>
<keyword evidence="18" id="KW-0239">DNA-directed DNA polymerase</keyword>
<evidence type="ECO:0000256" key="6">
    <source>
        <dbReference type="ARBA" id="ARBA00022448"/>
    </source>
</evidence>
<evidence type="ECO:0000256" key="21">
    <source>
        <dbReference type="ARBA" id="ARBA00023078"/>
    </source>
</evidence>
<dbReference type="EMBL" id="SZYD01000012">
    <property type="protein sequence ID" value="KAD4583985.1"/>
    <property type="molecule type" value="Genomic_DNA"/>
</dbReference>
<dbReference type="Pfam" id="PF22936">
    <property type="entry name" value="Pol_BBD"/>
    <property type="match status" value="1"/>
</dbReference>
<keyword evidence="32" id="KW-1185">Reference proteome</keyword>
<dbReference type="OrthoDB" id="197281at2759"/>
<dbReference type="Pfam" id="PF00127">
    <property type="entry name" value="Copper-bind"/>
    <property type="match status" value="1"/>
</dbReference>
<evidence type="ECO:0000256" key="8">
    <source>
        <dbReference type="ARBA" id="ARBA00022670"/>
    </source>
</evidence>
<dbReference type="PANTHER" id="PTHR42648">
    <property type="entry name" value="TRANSPOSASE, PUTATIVE-RELATED"/>
    <property type="match status" value="1"/>
</dbReference>
<feature type="transmembrane region" description="Helical" evidence="28">
    <location>
        <begin position="344"/>
        <end position="363"/>
    </location>
</feature>
<keyword evidence="8" id="KW-0645">Protease</keyword>
<keyword evidence="26 28" id="KW-0472">Membrane</keyword>
<feature type="transmembrane region" description="Helical" evidence="28">
    <location>
        <begin position="46"/>
        <end position="72"/>
    </location>
</feature>
<feature type="compositionally biased region" description="Basic residues" evidence="27">
    <location>
        <begin position="680"/>
        <end position="694"/>
    </location>
</feature>
<dbReference type="InterPro" id="IPR057670">
    <property type="entry name" value="SH3_retrovirus"/>
</dbReference>
<dbReference type="InterPro" id="IPR011701">
    <property type="entry name" value="MFS"/>
</dbReference>
<evidence type="ECO:0000256" key="14">
    <source>
        <dbReference type="ARBA" id="ARBA00022840"/>
    </source>
</evidence>
<evidence type="ECO:0000256" key="12">
    <source>
        <dbReference type="ARBA" id="ARBA00022759"/>
    </source>
</evidence>
<keyword evidence="15" id="KW-0460">Magnesium</keyword>
<feature type="binding site" evidence="25">
    <location>
        <position position="1392"/>
    </location>
    <ligand>
        <name>Cu cation</name>
        <dbReference type="ChEBI" id="CHEBI:23378"/>
    </ligand>
</feature>
<evidence type="ECO:0000256" key="25">
    <source>
        <dbReference type="PIRSR" id="PIRSR602387-1"/>
    </source>
</evidence>
<dbReference type="GO" id="GO:0009535">
    <property type="term" value="C:chloroplast thylakoid membrane"/>
    <property type="evidence" value="ECO:0007669"/>
    <property type="project" value="UniProtKB-SubCell"/>
</dbReference>
<dbReference type="GO" id="GO:0005507">
    <property type="term" value="F:copper ion binding"/>
    <property type="evidence" value="ECO:0007669"/>
    <property type="project" value="UniProtKB-UniRule"/>
</dbReference>
<evidence type="ECO:0000259" key="30">
    <source>
        <dbReference type="PROSITE" id="PS50994"/>
    </source>
</evidence>
<gene>
    <name evidence="31" type="ORF">E3N88_21586</name>
</gene>
<evidence type="ECO:0000256" key="26">
    <source>
        <dbReference type="RuleBase" id="RU363020"/>
    </source>
</evidence>
<dbReference type="GO" id="GO:0003964">
    <property type="term" value="F:RNA-directed DNA polymerase activity"/>
    <property type="evidence" value="ECO:0007669"/>
    <property type="project" value="UniProtKB-KW"/>
</dbReference>
<evidence type="ECO:0000313" key="32">
    <source>
        <dbReference type="Proteomes" id="UP000326396"/>
    </source>
</evidence>
<feature type="domain" description="Integrase catalytic" evidence="30">
    <location>
        <begin position="933"/>
        <end position="1110"/>
    </location>
</feature>
<dbReference type="GO" id="GO:0022857">
    <property type="term" value="F:transmembrane transporter activity"/>
    <property type="evidence" value="ECO:0007669"/>
    <property type="project" value="InterPro"/>
</dbReference>
<accession>A0A5N6NAM0</accession>